<sequence>MPEVGYDLERPMDELLEVARAKFGEVIFEEVSIGELKLKILQIKDMPAYIDKLVAKAKPGKTVELPLWAKIWPSCLFLGLYLQHAKLADVDSVLELGAGVAVIGVVAAKMGHAVTVTDIEDDALLFARINALANDVADKVTIVKADFTKDSLDVRFGYIIGCEVLYNESTYKKVAGFVDKHLAEGPEAEVLLAMDKKRQAQEFFRAASEKFVFMRKQFDFSDGESGEGQVVNFYRMRRG</sequence>
<dbReference type="InterPro" id="IPR019410">
    <property type="entry name" value="Methyltransf_16"/>
</dbReference>
<keyword evidence="1" id="KW-0489">Methyltransferase</keyword>
<dbReference type="GO" id="GO:0008168">
    <property type="term" value="F:methyltransferase activity"/>
    <property type="evidence" value="ECO:0007669"/>
    <property type="project" value="UniProtKB-KW"/>
</dbReference>
<dbReference type="OrthoDB" id="5450760at2"/>
<dbReference type="Proteomes" id="UP000438699">
    <property type="component" value="Unassembled WGS sequence"/>
</dbReference>
<dbReference type="Gene3D" id="3.40.50.150">
    <property type="entry name" value="Vaccinia Virus protein VP39"/>
    <property type="match status" value="1"/>
</dbReference>
<protein>
    <submittedName>
        <fullName evidence="1">Methyltransferase</fullName>
    </submittedName>
</protein>
<organism evidence="1 2">
    <name type="scientific">Pseudodesulfovibrio senegalensis</name>
    <dbReference type="NCBI Taxonomy" id="1721087"/>
    <lineage>
        <taxon>Bacteria</taxon>
        <taxon>Pseudomonadati</taxon>
        <taxon>Thermodesulfobacteriota</taxon>
        <taxon>Desulfovibrionia</taxon>
        <taxon>Desulfovibrionales</taxon>
        <taxon>Desulfovibrionaceae</taxon>
    </lineage>
</organism>
<keyword evidence="1" id="KW-0808">Transferase</keyword>
<reference evidence="1 2" key="1">
    <citation type="journal article" date="2017" name="Int. J. Syst. Evol. Microbiol.">
        <title>Desulfovibrio senegalensis sp. nov., a mesophilic sulfate reducer isolated from marine sediment.</title>
        <authorList>
            <person name="Thioye A."/>
            <person name="Gam Z.B.A."/>
            <person name="Mbengue M."/>
            <person name="Cayol J.L."/>
            <person name="Joseph-Bartoli M."/>
            <person name="Toure-Kane C."/>
            <person name="Labat M."/>
        </authorList>
    </citation>
    <scope>NUCLEOTIDE SEQUENCE [LARGE SCALE GENOMIC DNA]</scope>
    <source>
        <strain evidence="1 2">DSM 101509</strain>
    </source>
</reference>
<dbReference type="GO" id="GO:0032259">
    <property type="term" value="P:methylation"/>
    <property type="evidence" value="ECO:0007669"/>
    <property type="project" value="UniProtKB-KW"/>
</dbReference>
<name>A0A6N6N5W9_9BACT</name>
<accession>A0A6N6N5W9</accession>
<dbReference type="CDD" id="cd02440">
    <property type="entry name" value="AdoMet_MTases"/>
    <property type="match status" value="1"/>
</dbReference>
<dbReference type="EMBL" id="WAIE01000001">
    <property type="protein sequence ID" value="KAB1443640.1"/>
    <property type="molecule type" value="Genomic_DNA"/>
</dbReference>
<proteinExistence type="predicted"/>
<dbReference type="InterPro" id="IPR029063">
    <property type="entry name" value="SAM-dependent_MTases_sf"/>
</dbReference>
<dbReference type="RefSeq" id="WP_151150013.1">
    <property type="nucleotide sequence ID" value="NZ_WAIE01000001.1"/>
</dbReference>
<keyword evidence="2" id="KW-1185">Reference proteome</keyword>
<evidence type="ECO:0000313" key="1">
    <source>
        <dbReference type="EMBL" id="KAB1443640.1"/>
    </source>
</evidence>
<evidence type="ECO:0000313" key="2">
    <source>
        <dbReference type="Proteomes" id="UP000438699"/>
    </source>
</evidence>
<dbReference type="PANTHER" id="PTHR14614">
    <property type="entry name" value="HEPATOCELLULAR CARCINOMA-ASSOCIATED ANTIGEN"/>
    <property type="match status" value="1"/>
</dbReference>
<dbReference type="SUPFAM" id="SSF53335">
    <property type="entry name" value="S-adenosyl-L-methionine-dependent methyltransferases"/>
    <property type="match status" value="1"/>
</dbReference>
<gene>
    <name evidence="1" type="ORF">F8A88_05215</name>
</gene>
<comment type="caution">
    <text evidence="1">The sequence shown here is derived from an EMBL/GenBank/DDBJ whole genome shotgun (WGS) entry which is preliminary data.</text>
</comment>
<dbReference type="PANTHER" id="PTHR14614:SF132">
    <property type="entry name" value="PROTEIN-LYSINE METHYLTRANSFERASE C42C1.13"/>
    <property type="match status" value="1"/>
</dbReference>
<dbReference type="AlphaFoldDB" id="A0A6N6N5W9"/>
<dbReference type="Pfam" id="PF10294">
    <property type="entry name" value="Methyltransf_16"/>
    <property type="match status" value="1"/>
</dbReference>